<dbReference type="GO" id="GO:0046872">
    <property type="term" value="F:metal ion binding"/>
    <property type="evidence" value="ECO:0007669"/>
    <property type="project" value="UniProtKB-KW"/>
</dbReference>
<dbReference type="Gene3D" id="3.30.1120.10">
    <property type="match status" value="1"/>
</dbReference>
<dbReference type="Pfam" id="PF00884">
    <property type="entry name" value="Sulfatase"/>
    <property type="match status" value="1"/>
</dbReference>
<evidence type="ECO:0000313" key="10">
    <source>
        <dbReference type="Proteomes" id="UP000323425"/>
    </source>
</evidence>
<dbReference type="EMBL" id="VTFH01000004">
    <property type="protein sequence ID" value="KAA8557288.1"/>
    <property type="molecule type" value="Genomic_DNA"/>
</dbReference>
<evidence type="ECO:0000256" key="7">
    <source>
        <dbReference type="ARBA" id="ARBA00022837"/>
    </source>
</evidence>
<gene>
    <name evidence="9" type="primary">atsA</name>
    <name evidence="9" type="ORF">FX985_06426</name>
</gene>
<dbReference type="FunFam" id="3.40.720.10:FF:000044">
    <property type="entry name" value="Arylsulfatase"/>
    <property type="match status" value="1"/>
</dbReference>
<comment type="cofactor">
    <cofactor evidence="1">
        <name>Ca(2+)</name>
        <dbReference type="ChEBI" id="CHEBI:29108"/>
    </cofactor>
</comment>
<proteinExistence type="inferred from homology"/>
<keyword evidence="7" id="KW-0106">Calcium</keyword>
<dbReference type="GO" id="GO:0005737">
    <property type="term" value="C:cytoplasm"/>
    <property type="evidence" value="ECO:0007669"/>
    <property type="project" value="UniProtKB-SubCell"/>
</dbReference>
<dbReference type="CDD" id="cd16025">
    <property type="entry name" value="PAS_like"/>
    <property type="match status" value="1"/>
</dbReference>
<dbReference type="InterPro" id="IPR017850">
    <property type="entry name" value="Alkaline_phosphatase_core_sf"/>
</dbReference>
<evidence type="ECO:0000313" key="9">
    <source>
        <dbReference type="EMBL" id="KAA8557288.1"/>
    </source>
</evidence>
<evidence type="ECO:0000256" key="4">
    <source>
        <dbReference type="ARBA" id="ARBA00022490"/>
    </source>
</evidence>
<dbReference type="PROSITE" id="PS00149">
    <property type="entry name" value="SULFATASE_2"/>
    <property type="match status" value="1"/>
</dbReference>
<dbReference type="EC" id="3.1.6.1" evidence="9"/>
<organism evidence="9 10">
    <name type="scientific">Pseudomonas extremaustralis</name>
    <dbReference type="NCBI Taxonomy" id="359110"/>
    <lineage>
        <taxon>Bacteria</taxon>
        <taxon>Pseudomonadati</taxon>
        <taxon>Pseudomonadota</taxon>
        <taxon>Gammaproteobacteria</taxon>
        <taxon>Pseudomonadales</taxon>
        <taxon>Pseudomonadaceae</taxon>
        <taxon>Pseudomonas</taxon>
    </lineage>
</organism>
<dbReference type="InterPro" id="IPR024607">
    <property type="entry name" value="Sulfatase_CS"/>
</dbReference>
<comment type="subcellular location">
    <subcellularLocation>
        <location evidence="2">Cytoplasm</location>
    </subcellularLocation>
</comment>
<dbReference type="PANTHER" id="PTHR42693">
    <property type="entry name" value="ARYLSULFATASE FAMILY MEMBER"/>
    <property type="match status" value="1"/>
</dbReference>
<dbReference type="RefSeq" id="WP_150296517.1">
    <property type="nucleotide sequence ID" value="NZ_VTFH01000004.1"/>
</dbReference>
<dbReference type="InterPro" id="IPR050738">
    <property type="entry name" value="Sulfatase"/>
</dbReference>
<dbReference type="PANTHER" id="PTHR42693:SF33">
    <property type="entry name" value="ARYLSULFATASE"/>
    <property type="match status" value="1"/>
</dbReference>
<evidence type="ECO:0000256" key="5">
    <source>
        <dbReference type="ARBA" id="ARBA00022723"/>
    </source>
</evidence>
<comment type="similarity">
    <text evidence="3">Belongs to the sulfatase family.</text>
</comment>
<evidence type="ECO:0000256" key="2">
    <source>
        <dbReference type="ARBA" id="ARBA00004496"/>
    </source>
</evidence>
<evidence type="ECO:0000256" key="1">
    <source>
        <dbReference type="ARBA" id="ARBA00001913"/>
    </source>
</evidence>
<feature type="domain" description="Sulfatase N-terminal" evidence="8">
    <location>
        <begin position="5"/>
        <end position="424"/>
    </location>
</feature>
<dbReference type="Proteomes" id="UP000323425">
    <property type="component" value="Unassembled WGS sequence"/>
</dbReference>
<sequence length="540" mass="60016">MPQRPNFLVILADDMGFSDLGAFGGEISTPHLDALALNGLRLTDFHTAPTCSPTRSPTRSMLLTGTDHHIAGIGTMAEALTPELIGKPGYEGYLNDKVVALPELLREAGYQTLMSGKWHLGLTAELAPHARGFERSFSLLPGAANHYGFEPTYNDDTPGLLKSTPALYIEDDRFVEQLPKDFYSSDAFGDKLLHYLKERDQTRPFFAYLPFSAPHWPLQAPADIVEKYRGRYDAGPEVLRLERLEKLKALGLIDAEVEPHPLIELTTQWAALTDEQRQVSARAMEVYAAMVERMDWNIGRVVDYLRQQGQLDNTFIVFMSDNGAEGALLEAFPKFGPQLLTYLNQHYDNSLDNIGRANSYVWYGPSWAQVATAPSRLFKAFTTEGGIRVPALVHYPQLSLKGRISHGFGTVMDITPTILDLAGVRHPGKQWRGKPVAPLRGKSWLGFLSGETAQVHDDNTVTGWELFGRRAIRQGQWKAVYIPGPVGPATWQLYDLGQDPGEIHDLALSHPDKLATLIGHWQQYVDETGVVLSASPFQPD</sequence>
<accession>A0A5M9IKK6</accession>
<comment type="caution">
    <text evidence="9">The sequence shown here is derived from an EMBL/GenBank/DDBJ whole genome shotgun (WGS) entry which is preliminary data.</text>
</comment>
<evidence type="ECO:0000256" key="6">
    <source>
        <dbReference type="ARBA" id="ARBA00022801"/>
    </source>
</evidence>
<dbReference type="InterPro" id="IPR000917">
    <property type="entry name" value="Sulfatase_N"/>
</dbReference>
<dbReference type="GO" id="GO:0004065">
    <property type="term" value="F:arylsulfatase activity"/>
    <property type="evidence" value="ECO:0007669"/>
    <property type="project" value="UniProtKB-EC"/>
</dbReference>
<keyword evidence="4" id="KW-0963">Cytoplasm</keyword>
<evidence type="ECO:0000259" key="8">
    <source>
        <dbReference type="Pfam" id="PF00884"/>
    </source>
</evidence>
<dbReference type="AlphaFoldDB" id="A0A5M9IKK6"/>
<keyword evidence="5" id="KW-0479">Metal-binding</keyword>
<evidence type="ECO:0000256" key="3">
    <source>
        <dbReference type="ARBA" id="ARBA00008779"/>
    </source>
</evidence>
<dbReference type="Gene3D" id="3.40.720.10">
    <property type="entry name" value="Alkaline Phosphatase, subunit A"/>
    <property type="match status" value="1"/>
</dbReference>
<reference evidence="9 10" key="1">
    <citation type="journal article" date="2018" name="Plant Biotechnol. Rep.">
        <title>Diversity and antifungal activity of endophytic bacteria associated with Panax ginseng seedlings.</title>
        <authorList>
            <person name="Park J.M."/>
            <person name="Hong C.E."/>
            <person name="Jo S.H."/>
        </authorList>
    </citation>
    <scope>NUCLEOTIDE SEQUENCE [LARGE SCALE GENOMIC DNA]</scope>
    <source>
        <strain evidence="9 10">PgKB38</strain>
    </source>
</reference>
<name>A0A5M9IKK6_9PSED</name>
<keyword evidence="6 9" id="KW-0378">Hydrolase</keyword>
<dbReference type="SUPFAM" id="SSF53649">
    <property type="entry name" value="Alkaline phosphatase-like"/>
    <property type="match status" value="1"/>
</dbReference>
<protein>
    <submittedName>
        <fullName evidence="9">Arylsulfatase</fullName>
        <ecNumber evidence="9">3.1.6.1</ecNumber>
    </submittedName>
</protein>